<gene>
    <name evidence="1" type="ORF">H0235_000569</name>
</gene>
<proteinExistence type="predicted"/>
<dbReference type="Proteomes" id="UP000600918">
    <property type="component" value="Unassembled WGS sequence"/>
</dbReference>
<dbReference type="GO" id="GO:0005634">
    <property type="term" value="C:nucleus"/>
    <property type="evidence" value="ECO:0007669"/>
    <property type="project" value="TreeGrafter"/>
</dbReference>
<dbReference type="PANTHER" id="PTHR46191:SF2">
    <property type="entry name" value="HALOACID DEHALOGENASE-LIKE HYDROLASE DOMAIN-CONTAINING PROTEIN 3"/>
    <property type="match status" value="1"/>
</dbReference>
<dbReference type="InterPro" id="IPR011949">
    <property type="entry name" value="HAD-SF_hydro_IA_REG-2-like"/>
</dbReference>
<dbReference type="PANTHER" id="PTHR46191">
    <property type="match status" value="1"/>
</dbReference>
<evidence type="ECO:0000313" key="2">
    <source>
        <dbReference type="Proteomes" id="UP000600918"/>
    </source>
</evidence>
<dbReference type="OrthoDB" id="444127at2759"/>
<organism evidence="1 2">
    <name type="scientific">Vespula pensylvanica</name>
    <name type="common">Western yellow jacket</name>
    <name type="synonym">Wasp</name>
    <dbReference type="NCBI Taxonomy" id="30213"/>
    <lineage>
        <taxon>Eukaryota</taxon>
        <taxon>Metazoa</taxon>
        <taxon>Ecdysozoa</taxon>
        <taxon>Arthropoda</taxon>
        <taxon>Hexapoda</taxon>
        <taxon>Insecta</taxon>
        <taxon>Pterygota</taxon>
        <taxon>Neoptera</taxon>
        <taxon>Endopterygota</taxon>
        <taxon>Hymenoptera</taxon>
        <taxon>Apocrita</taxon>
        <taxon>Aculeata</taxon>
        <taxon>Vespoidea</taxon>
        <taxon>Vespidae</taxon>
        <taxon>Vespinae</taxon>
        <taxon>Vespula</taxon>
    </lineage>
</organism>
<comment type="caution">
    <text evidence="1">The sequence shown here is derived from an EMBL/GenBank/DDBJ whole genome shotgun (WGS) entry which is preliminary data.</text>
</comment>
<dbReference type="SUPFAM" id="SSF56784">
    <property type="entry name" value="HAD-like"/>
    <property type="match status" value="1"/>
</dbReference>
<evidence type="ECO:0008006" key="3">
    <source>
        <dbReference type="Google" id="ProtNLM"/>
    </source>
</evidence>
<dbReference type="AlphaFoldDB" id="A0A834PE72"/>
<dbReference type="NCBIfam" id="TIGR01549">
    <property type="entry name" value="HAD-SF-IA-v1"/>
    <property type="match status" value="1"/>
</dbReference>
<dbReference type="NCBIfam" id="TIGR02252">
    <property type="entry name" value="DREG-2"/>
    <property type="match status" value="1"/>
</dbReference>
<protein>
    <recommendedName>
        <fullName evidence="3">Rhythmically expressed gene 2 protein</fullName>
    </recommendedName>
</protein>
<sequence>MMKCVKPRLITFDVTGTLLMTKLEEHYIEVGHKYGLSIEPRQLAQSFKNNFRRLAIEHPIYGKYTGLGWENWWRTIVYNVFKDQNKNVSTETLDKVANTLIECYSTSKCWHVYPGAIELLECLRKYRIVLGVISNFDERLEPILIDLKIRPFFSFVLTSYDFGKEKPDVSIFVEALRLANKDQKVDIVPQQAIHIGDTIDNDYFGAKNAQWNSLLISHEQKRIDERKVCKEDIFINLQDLRRHFEMFLNKIKNRRNV</sequence>
<dbReference type="InterPro" id="IPR051828">
    <property type="entry name" value="HAD-like_hydrolase_domain"/>
</dbReference>
<keyword evidence="2" id="KW-1185">Reference proteome</keyword>
<dbReference type="SFLD" id="SFLDG01129">
    <property type="entry name" value="C1.5:_HAD__Beta-PGM__Phosphata"/>
    <property type="match status" value="1"/>
</dbReference>
<accession>A0A834PE72</accession>
<dbReference type="Gene3D" id="3.40.50.1000">
    <property type="entry name" value="HAD superfamily/HAD-like"/>
    <property type="match status" value="1"/>
</dbReference>
<reference evidence="1" key="1">
    <citation type="journal article" date="2020" name="G3 (Bethesda)">
        <title>High-Quality Assemblies for Three Invasive Social Wasps from the &lt;i&gt;Vespula&lt;/i&gt; Genus.</title>
        <authorList>
            <person name="Harrop T.W.R."/>
            <person name="Guhlin J."/>
            <person name="McLaughlin G.M."/>
            <person name="Permina E."/>
            <person name="Stockwell P."/>
            <person name="Gilligan J."/>
            <person name="Le Lec M.F."/>
            <person name="Gruber M.A.M."/>
            <person name="Quinn O."/>
            <person name="Lovegrove M."/>
            <person name="Duncan E.J."/>
            <person name="Remnant E.J."/>
            <person name="Van Eeckhoven J."/>
            <person name="Graham B."/>
            <person name="Knapp R.A."/>
            <person name="Langford K.W."/>
            <person name="Kronenberg Z."/>
            <person name="Press M.O."/>
            <person name="Eacker S.M."/>
            <person name="Wilson-Rankin E.E."/>
            <person name="Purcell J."/>
            <person name="Lester P.J."/>
            <person name="Dearden P.K."/>
        </authorList>
    </citation>
    <scope>NUCLEOTIDE SEQUENCE</scope>
    <source>
        <strain evidence="1">Volc-1</strain>
    </source>
</reference>
<dbReference type="InterPro" id="IPR044924">
    <property type="entry name" value="HAD-SF_hydro_IA_REG-2-like_cap"/>
</dbReference>
<dbReference type="InterPro" id="IPR036412">
    <property type="entry name" value="HAD-like_sf"/>
</dbReference>
<evidence type="ECO:0000313" key="1">
    <source>
        <dbReference type="EMBL" id="KAF7438178.1"/>
    </source>
</evidence>
<dbReference type="Gene3D" id="1.10.150.720">
    <property type="entry name" value="Haloacid dehalogenase-like hydrolase"/>
    <property type="match status" value="1"/>
</dbReference>
<dbReference type="InterPro" id="IPR023214">
    <property type="entry name" value="HAD_sf"/>
</dbReference>
<dbReference type="InterPro" id="IPR006439">
    <property type="entry name" value="HAD-SF_hydro_IA"/>
</dbReference>
<dbReference type="SFLD" id="SFLDS00003">
    <property type="entry name" value="Haloacid_Dehalogenase"/>
    <property type="match status" value="1"/>
</dbReference>
<dbReference type="Pfam" id="PF00702">
    <property type="entry name" value="Hydrolase"/>
    <property type="match status" value="1"/>
</dbReference>
<name>A0A834PE72_VESPE</name>
<dbReference type="EMBL" id="JACSDY010000001">
    <property type="protein sequence ID" value="KAF7438178.1"/>
    <property type="molecule type" value="Genomic_DNA"/>
</dbReference>